<feature type="compositionally biased region" description="Polar residues" evidence="1">
    <location>
        <begin position="62"/>
        <end position="97"/>
    </location>
</feature>
<proteinExistence type="predicted"/>
<accession>A0A4U7APG3</accession>
<reference evidence="3 4" key="1">
    <citation type="submission" date="2018-02" db="EMBL/GenBank/DDBJ databases">
        <title>Draft genome sequences of Elsinoe sp., causing black scab on jojoba.</title>
        <authorList>
            <person name="Stodart B."/>
            <person name="Jeffress S."/>
            <person name="Ash G."/>
            <person name="Arun Chinnappa K."/>
        </authorList>
    </citation>
    <scope>NUCLEOTIDE SEQUENCE [LARGE SCALE GENOMIC DNA]</scope>
    <source>
        <strain evidence="3 4">Hillstone_2</strain>
    </source>
</reference>
<feature type="compositionally biased region" description="Basic and acidic residues" evidence="1">
    <location>
        <begin position="812"/>
        <end position="832"/>
    </location>
</feature>
<gene>
    <name evidence="3" type="ORF">C1H76_9168</name>
</gene>
<dbReference type="PANTHER" id="PTHR47369:SF1">
    <property type="entry name" value="BTB_POZ DOMAIN-CONTAINING PROTEIN"/>
    <property type="match status" value="1"/>
</dbReference>
<evidence type="ECO:0000259" key="2">
    <source>
        <dbReference type="PROSITE" id="PS50097"/>
    </source>
</evidence>
<dbReference type="InterPro" id="IPR011333">
    <property type="entry name" value="SKP1/BTB/POZ_sf"/>
</dbReference>
<feature type="region of interest" description="Disordered" evidence="1">
    <location>
        <begin position="533"/>
        <end position="564"/>
    </location>
</feature>
<dbReference type="InterPro" id="IPR000210">
    <property type="entry name" value="BTB/POZ_dom"/>
</dbReference>
<dbReference type="PROSITE" id="PS50097">
    <property type="entry name" value="BTB"/>
    <property type="match status" value="1"/>
</dbReference>
<dbReference type="AlphaFoldDB" id="A0A4U7APG3"/>
<dbReference type="EMBL" id="PTQR01000128">
    <property type="protein sequence ID" value="TKX18380.1"/>
    <property type="molecule type" value="Genomic_DNA"/>
</dbReference>
<organism evidence="3 4">
    <name type="scientific">Elsinoe australis</name>
    <dbReference type="NCBI Taxonomy" id="40998"/>
    <lineage>
        <taxon>Eukaryota</taxon>
        <taxon>Fungi</taxon>
        <taxon>Dikarya</taxon>
        <taxon>Ascomycota</taxon>
        <taxon>Pezizomycotina</taxon>
        <taxon>Dothideomycetes</taxon>
        <taxon>Dothideomycetidae</taxon>
        <taxon>Myriangiales</taxon>
        <taxon>Elsinoaceae</taxon>
        <taxon>Elsinoe</taxon>
    </lineage>
</organism>
<dbReference type="SUPFAM" id="SSF54695">
    <property type="entry name" value="POZ domain"/>
    <property type="match status" value="1"/>
</dbReference>
<feature type="region of interest" description="Disordered" evidence="1">
    <location>
        <begin position="744"/>
        <end position="861"/>
    </location>
</feature>
<feature type="region of interest" description="Disordered" evidence="1">
    <location>
        <begin position="618"/>
        <end position="641"/>
    </location>
</feature>
<name>A0A4U7APG3_9PEZI</name>
<evidence type="ECO:0000313" key="3">
    <source>
        <dbReference type="EMBL" id="TKX18380.1"/>
    </source>
</evidence>
<sequence length="965" mass="106550">MDNRNMYSSEFTFFADADGTFNQHAGPSDYPERIAASASSDALRRPSLFSDGPTASRPLHTAASSPHLGQNAGMTSETNLAATSTPQPLSTLAGRQSPETHAEAIDDMPSSIHRPRIPRVEKDADDPSTPVQGRDAFPQPNSTPTTLNRLFAVNATLPESRSTSFNAPIEFKPRSLAAEPASLAGHLYTQGLLSGKHSDITVNAFGCSYRLHRLMLARAPFFGTALSGQWIESTSKDITLHPEDIDSNITQVCFELALKRLYGASIPQEEASEAIGLFATGCWLEMHDLIDSSIEAMLRHMTPGTLNPLIKLVTSNYYGRAGDKILASAKAMLCRDGWKMPLKNWDGVPADIIREIVGGDGFFVNGEWDRWVLAKRMLNRRLRNAALETGLVVPGTRRILEAPDVAKLMAVRFDTVYRKNYIRTATHLPENAHRWVSLYTHPDIEPLLVLLDEGIHYVHLDYEHLQYIRKATDLFGLPVMPENVISEALWMQLELRQKVLNAHESNMELGLSKPSDDANLQFQTAQDMSILDVTSSKGKKRQSNLSTSDEEDIPSNSWDGNGKPRKFWIPSADCNIVMGGNADPVIASSSPSAISRHLSRLSGTLQPEDVQWASDFGAASADSRPLPPRPSSAGNAPGPLPEIKPVAFTHFPPFRFAAEFPNPRLLKEKKRVYSRTIFYAGSLWNIYIQKVRSSKNPQLGVYLHRAKERETEEALVSTQGMGQGSVDERIGLLEREMLLRHDRVSAQRRRRRQQLEAEFGTRTVGGAENDDESSASGDVDGPLAATIPRGSVGAGTTQRPRISDVPYRKSRQLMEMEGKRRSSSSSERDGARRGFYSDGEDEDDEGRYEDEDDEELARLGKEHVPTLPGYVDARPTIKTYFKIYSPSKGGRMLSVYESAPDRFNFSQSWGWKSSTLMLDEGMGGEDDGVLGGSGGSYGGLGLGVGEEVPRRNEGRLRFMVVIGNV</sequence>
<comment type="caution">
    <text evidence="3">The sequence shown here is derived from an EMBL/GenBank/DDBJ whole genome shotgun (WGS) entry which is preliminary data.</text>
</comment>
<feature type="region of interest" description="Disordered" evidence="1">
    <location>
        <begin position="24"/>
        <end position="145"/>
    </location>
</feature>
<feature type="domain" description="BTB" evidence="2">
    <location>
        <begin position="198"/>
        <end position="270"/>
    </location>
</feature>
<evidence type="ECO:0000313" key="4">
    <source>
        <dbReference type="Proteomes" id="UP000308133"/>
    </source>
</evidence>
<protein>
    <recommendedName>
        <fullName evidence="2">BTB domain-containing protein</fullName>
    </recommendedName>
</protein>
<dbReference type="Gene3D" id="3.30.710.10">
    <property type="entry name" value="Potassium Channel Kv1.1, Chain A"/>
    <property type="match status" value="1"/>
</dbReference>
<feature type="compositionally biased region" description="Acidic residues" evidence="1">
    <location>
        <begin position="838"/>
        <end position="855"/>
    </location>
</feature>
<dbReference type="PANTHER" id="PTHR47369">
    <property type="entry name" value="BTB/POZ DOMAIN-CONTAINING PROTEIN"/>
    <property type="match status" value="1"/>
</dbReference>
<dbReference type="Proteomes" id="UP000308133">
    <property type="component" value="Unassembled WGS sequence"/>
</dbReference>
<evidence type="ECO:0000256" key="1">
    <source>
        <dbReference type="SAM" id="MobiDB-lite"/>
    </source>
</evidence>